<dbReference type="PROSITE" id="PS50089">
    <property type="entry name" value="ZF_RING_2"/>
    <property type="match status" value="1"/>
</dbReference>
<evidence type="ECO:0000313" key="4">
    <source>
        <dbReference type="Proteomes" id="UP000886520"/>
    </source>
</evidence>
<reference evidence="3" key="1">
    <citation type="submission" date="2021-01" db="EMBL/GenBank/DDBJ databases">
        <title>Adiantum capillus-veneris genome.</title>
        <authorList>
            <person name="Fang Y."/>
            <person name="Liao Q."/>
        </authorList>
    </citation>
    <scope>NUCLEOTIDE SEQUENCE</scope>
    <source>
        <strain evidence="3">H3</strain>
        <tissue evidence="3">Leaf</tissue>
    </source>
</reference>
<name>A0A9D4Z6I0_ADICA</name>
<evidence type="ECO:0000259" key="2">
    <source>
        <dbReference type="PROSITE" id="PS50089"/>
    </source>
</evidence>
<dbReference type="SMART" id="SM00184">
    <property type="entry name" value="RING"/>
    <property type="match status" value="1"/>
</dbReference>
<dbReference type="Proteomes" id="UP000886520">
    <property type="component" value="Chromosome 22"/>
</dbReference>
<dbReference type="InterPro" id="IPR013083">
    <property type="entry name" value="Znf_RING/FYVE/PHD"/>
</dbReference>
<dbReference type="CDD" id="cd16461">
    <property type="entry name" value="RING-H2_EL5-like"/>
    <property type="match status" value="1"/>
</dbReference>
<keyword evidence="1" id="KW-0479">Metal-binding</keyword>
<evidence type="ECO:0000256" key="1">
    <source>
        <dbReference type="PROSITE-ProRule" id="PRU00175"/>
    </source>
</evidence>
<gene>
    <name evidence="3" type="ORF">GOP47_0022976</name>
</gene>
<dbReference type="PANTHER" id="PTHR47035:SF3">
    <property type="entry name" value="OS11G0150450 PROTEIN"/>
    <property type="match status" value="1"/>
</dbReference>
<dbReference type="EMBL" id="JABFUD020000022">
    <property type="protein sequence ID" value="KAI5062437.1"/>
    <property type="molecule type" value="Genomic_DNA"/>
</dbReference>
<feature type="domain" description="RING-type" evidence="2">
    <location>
        <begin position="104"/>
        <end position="146"/>
    </location>
</feature>
<dbReference type="GO" id="GO:0008270">
    <property type="term" value="F:zinc ion binding"/>
    <property type="evidence" value="ECO:0007669"/>
    <property type="project" value="UniProtKB-KW"/>
</dbReference>
<dbReference type="PANTHER" id="PTHR47035">
    <property type="entry name" value="OS11G0150450 PROTEIN"/>
    <property type="match status" value="1"/>
</dbReference>
<organism evidence="3 4">
    <name type="scientific">Adiantum capillus-veneris</name>
    <name type="common">Maidenhair fern</name>
    <dbReference type="NCBI Taxonomy" id="13818"/>
    <lineage>
        <taxon>Eukaryota</taxon>
        <taxon>Viridiplantae</taxon>
        <taxon>Streptophyta</taxon>
        <taxon>Embryophyta</taxon>
        <taxon>Tracheophyta</taxon>
        <taxon>Polypodiopsida</taxon>
        <taxon>Polypodiidae</taxon>
        <taxon>Polypodiales</taxon>
        <taxon>Pteridineae</taxon>
        <taxon>Pteridaceae</taxon>
        <taxon>Vittarioideae</taxon>
        <taxon>Adiantum</taxon>
    </lineage>
</organism>
<dbReference type="InterPro" id="IPR053070">
    <property type="entry name" value="RING-type_E3_ubiquitin-ligase"/>
</dbReference>
<dbReference type="InterPro" id="IPR001841">
    <property type="entry name" value="Znf_RING"/>
</dbReference>
<dbReference type="Pfam" id="PF13639">
    <property type="entry name" value="zf-RING_2"/>
    <property type="match status" value="1"/>
</dbReference>
<dbReference type="Gene3D" id="3.30.40.10">
    <property type="entry name" value="Zinc/RING finger domain, C3HC4 (zinc finger)"/>
    <property type="match status" value="1"/>
</dbReference>
<comment type="caution">
    <text evidence="3">The sequence shown here is derived from an EMBL/GenBank/DDBJ whole genome shotgun (WGS) entry which is preliminary data.</text>
</comment>
<dbReference type="OrthoDB" id="8062037at2759"/>
<evidence type="ECO:0000313" key="3">
    <source>
        <dbReference type="EMBL" id="KAI5062437.1"/>
    </source>
</evidence>
<sequence length="257" mass="28272">MNCNAQAGTVISEESCLESSSTSSIQKTEEASSIFILFWCGRYFCARFLVRQMPESRRLFLLGTGHTRTVAGHNDVGVSPLVMAYFPTITFHQDTSLPRQDSMCAVCLGEYKEEDLLRTLPQCGHNFHANCIDAWLQRHVTCPVCRMSLQGYFVGRTLGMHQSMDDQPEASPTNQPVYGIGLSALSGEPNLTVACMLPHASSNRSRENLVADNPLVLTVSSSQSSNRSDAFDSFHEQTARMDEHGNGGGLTHCTERG</sequence>
<dbReference type="AlphaFoldDB" id="A0A9D4Z6I0"/>
<protein>
    <recommendedName>
        <fullName evidence="2">RING-type domain-containing protein</fullName>
    </recommendedName>
</protein>
<keyword evidence="1" id="KW-0862">Zinc</keyword>
<keyword evidence="1" id="KW-0863">Zinc-finger</keyword>
<accession>A0A9D4Z6I0</accession>
<proteinExistence type="predicted"/>
<dbReference type="SUPFAM" id="SSF57850">
    <property type="entry name" value="RING/U-box"/>
    <property type="match status" value="1"/>
</dbReference>
<keyword evidence="4" id="KW-1185">Reference proteome</keyword>